<gene>
    <name evidence="1" type="ORF">COHA_007715</name>
</gene>
<dbReference type="SUPFAM" id="SSF64288">
    <property type="entry name" value="Chorismate lyase-like"/>
    <property type="match status" value="2"/>
</dbReference>
<reference evidence="1" key="1">
    <citation type="submission" date="2020-11" db="EMBL/GenBank/DDBJ databases">
        <title>Chlorella ohadii genome sequencing and assembly.</title>
        <authorList>
            <person name="Murik O."/>
            <person name="Treves H."/>
            <person name="Kedem I."/>
            <person name="Shotland Y."/>
            <person name="Kaplan A."/>
        </authorList>
    </citation>
    <scope>NUCLEOTIDE SEQUENCE</scope>
    <source>
        <strain evidence="1">1</strain>
    </source>
</reference>
<proteinExistence type="predicted"/>
<dbReference type="InterPro" id="IPR028978">
    <property type="entry name" value="Chorismate_lyase_/UTRA_dom_sf"/>
</dbReference>
<evidence type="ECO:0008006" key="3">
    <source>
        <dbReference type="Google" id="ProtNLM"/>
    </source>
</evidence>
<dbReference type="Proteomes" id="UP001205105">
    <property type="component" value="Unassembled WGS sequence"/>
</dbReference>
<dbReference type="Pfam" id="PF01947">
    <property type="entry name" value="Rv2949c-like"/>
    <property type="match status" value="2"/>
</dbReference>
<dbReference type="EMBL" id="JADXDR010000125">
    <property type="protein sequence ID" value="KAI7838452.1"/>
    <property type="molecule type" value="Genomic_DNA"/>
</dbReference>
<comment type="caution">
    <text evidence="1">The sequence shown here is derived from an EMBL/GenBank/DDBJ whole genome shotgun (WGS) entry which is preliminary data.</text>
</comment>
<accession>A0AAD5DIS3</accession>
<dbReference type="Gene3D" id="3.40.1410.10">
    <property type="entry name" value="Chorismate lyase-like"/>
    <property type="match status" value="2"/>
</dbReference>
<evidence type="ECO:0000313" key="1">
    <source>
        <dbReference type="EMBL" id="KAI7838452.1"/>
    </source>
</evidence>
<protein>
    <recommendedName>
        <fullName evidence="3">Chorismate lyase</fullName>
    </recommendedName>
</protein>
<keyword evidence="2" id="KW-1185">Reference proteome</keyword>
<dbReference type="InterPro" id="IPR002800">
    <property type="entry name" value="Rv2949c-like"/>
</dbReference>
<evidence type="ECO:0000313" key="2">
    <source>
        <dbReference type="Proteomes" id="UP001205105"/>
    </source>
</evidence>
<name>A0AAD5DIS3_9CHLO</name>
<sequence>MQGTEEQAVFRQATPYPLTPSWKVILLSDGSVTRHLQLMTNQRVEVECLEMRNIGHERAGLPPATAQIVGPLVQRQVMLHIPDPHSKAYVYATSWWNADTVDQYLQCALLCLCVCLAASSESARFLPGFGAMCQPLCNDTVDQYLRDRSQPIWVSLSQGRTELYRDILQLELGNCPYLEERFQAKGPFWGRQYLFWHKQEPLTLIYEVFSTALEEFLGPQRQH</sequence>
<organism evidence="1 2">
    <name type="scientific">Chlorella ohadii</name>
    <dbReference type="NCBI Taxonomy" id="2649997"/>
    <lineage>
        <taxon>Eukaryota</taxon>
        <taxon>Viridiplantae</taxon>
        <taxon>Chlorophyta</taxon>
        <taxon>core chlorophytes</taxon>
        <taxon>Trebouxiophyceae</taxon>
        <taxon>Chlorellales</taxon>
        <taxon>Chlorellaceae</taxon>
        <taxon>Chlorella clade</taxon>
        <taxon>Chlorella</taxon>
    </lineage>
</organism>
<dbReference type="AlphaFoldDB" id="A0AAD5DIS3"/>